<evidence type="ECO:0000313" key="1">
    <source>
        <dbReference type="EMBL" id="QAT60578.1"/>
    </source>
</evidence>
<dbReference type="RefSeq" id="WP_128751896.1">
    <property type="nucleotide sequence ID" value="NZ_CP035282.1"/>
</dbReference>
<dbReference type="AlphaFoldDB" id="A0A410Q9L6"/>
<organism evidence="1 2">
    <name type="scientific">Acidilutibacter cellobiosedens</name>
    <dbReference type="NCBI Taxonomy" id="2507161"/>
    <lineage>
        <taxon>Bacteria</taxon>
        <taxon>Bacillati</taxon>
        <taxon>Bacillota</taxon>
        <taxon>Tissierellia</taxon>
        <taxon>Tissierellales</taxon>
        <taxon>Acidilutibacteraceae</taxon>
        <taxon>Acidilutibacter</taxon>
    </lineage>
</organism>
<dbReference type="KEGG" id="spoa:EQM13_02795"/>
<accession>A0A410Q9L6</accession>
<reference evidence="2" key="1">
    <citation type="submission" date="2019-01" db="EMBL/GenBank/DDBJ databases">
        <title>Draft genomes of a novel of Sporanaerobacter strains.</title>
        <authorList>
            <person name="Ma S."/>
        </authorList>
    </citation>
    <scope>NUCLEOTIDE SEQUENCE [LARGE SCALE GENOMIC DNA]</scope>
    <source>
        <strain evidence="2">NJN-17</strain>
    </source>
</reference>
<keyword evidence="2" id="KW-1185">Reference proteome</keyword>
<evidence type="ECO:0000313" key="2">
    <source>
        <dbReference type="Proteomes" id="UP000287969"/>
    </source>
</evidence>
<dbReference type="EMBL" id="CP035282">
    <property type="protein sequence ID" value="QAT60578.1"/>
    <property type="molecule type" value="Genomic_DNA"/>
</dbReference>
<proteinExistence type="predicted"/>
<gene>
    <name evidence="1" type="ORF">EQM13_02795</name>
</gene>
<sequence>MSLIDLIKDKYKTISIVGMAKNTGKTVTMNHILFETFEKGLTAGVTSTGRDGENLDIVTETEKPRVFLEEGTIVATTTKVLPLEDAKVEILKVTDYRTPMGSIVIGRVKDRGYIQIAGPQRVNEIKEVSQIMLNFGADFVIIDGAIDRRSSAAPFISEGTILSTGAVLNRDMNRVIEETAHVVNLFNIPQIRDEKLFALSEKIMREGKVCLIDKDYNTSYINIKTALNSGNIIGDNIKESTEYIVIPGSLSKNTIEEMLINTRKYKDVKIIIKDGTKVFISPKDWLRFIHYGVKIEVMYKINLLAITANPYSPKGYYFDPEKFLYKLKKYIKDIPIYDLVLRGD</sequence>
<dbReference type="Proteomes" id="UP000287969">
    <property type="component" value="Chromosome"/>
</dbReference>
<name>A0A410Q9L6_9FIRM</name>
<dbReference type="OrthoDB" id="9783544at2"/>
<protein>
    <submittedName>
        <fullName evidence="1">Uncharacterized protein</fullName>
    </submittedName>
</protein>